<dbReference type="OrthoDB" id="9805576at2"/>
<dbReference type="PANTHER" id="PTHR43095:SF5">
    <property type="entry name" value="XYLULOSE KINASE"/>
    <property type="match status" value="1"/>
</dbReference>
<name>A0A2T0LIX0_9BACL</name>
<feature type="domain" description="Carbohydrate kinase FGGY C-terminal" evidence="12">
    <location>
        <begin position="257"/>
        <end position="451"/>
    </location>
</feature>
<protein>
    <recommendedName>
        <fullName evidence="8 10">Xylulose kinase</fullName>
        <shortName evidence="8 10">Xylulokinase</shortName>
        <ecNumber evidence="8 10">2.7.1.17</ecNumber>
    </recommendedName>
</protein>
<keyword evidence="3 8" id="KW-0808">Transferase</keyword>
<dbReference type="CDD" id="cd07808">
    <property type="entry name" value="ASKHA_NBD_FGGY_EcXK-like"/>
    <property type="match status" value="1"/>
</dbReference>
<dbReference type="Pfam" id="PF00370">
    <property type="entry name" value="FGGY_N"/>
    <property type="match status" value="1"/>
</dbReference>
<dbReference type="PANTHER" id="PTHR43095">
    <property type="entry name" value="SUGAR KINASE"/>
    <property type="match status" value="1"/>
</dbReference>
<dbReference type="InterPro" id="IPR006000">
    <property type="entry name" value="Xylulokinase"/>
</dbReference>
<evidence type="ECO:0000259" key="12">
    <source>
        <dbReference type="Pfam" id="PF02782"/>
    </source>
</evidence>
<dbReference type="InterPro" id="IPR050406">
    <property type="entry name" value="FGGY_Carb_Kinase"/>
</dbReference>
<evidence type="ECO:0000256" key="8">
    <source>
        <dbReference type="HAMAP-Rule" id="MF_02220"/>
    </source>
</evidence>
<evidence type="ECO:0000256" key="2">
    <source>
        <dbReference type="ARBA" id="ARBA00022629"/>
    </source>
</evidence>
<proteinExistence type="inferred from homology"/>
<comment type="similarity">
    <text evidence="1 8 9">Belongs to the FGGY kinase family.</text>
</comment>
<dbReference type="GO" id="GO:0005998">
    <property type="term" value="P:xylulose catabolic process"/>
    <property type="evidence" value="ECO:0007669"/>
    <property type="project" value="UniProtKB-UniRule"/>
</dbReference>
<dbReference type="EC" id="2.7.1.17" evidence="8 10"/>
<comment type="catalytic activity">
    <reaction evidence="8 10">
        <text>D-xylulose + ATP = D-xylulose 5-phosphate + ADP + H(+)</text>
        <dbReference type="Rhea" id="RHEA:10964"/>
        <dbReference type="ChEBI" id="CHEBI:15378"/>
        <dbReference type="ChEBI" id="CHEBI:17140"/>
        <dbReference type="ChEBI" id="CHEBI:30616"/>
        <dbReference type="ChEBI" id="CHEBI:57737"/>
        <dbReference type="ChEBI" id="CHEBI:456216"/>
        <dbReference type="EC" id="2.7.1.17"/>
    </reaction>
</comment>
<dbReference type="PROSITE" id="PS00445">
    <property type="entry name" value="FGGY_KINASES_2"/>
    <property type="match status" value="1"/>
</dbReference>
<evidence type="ECO:0000256" key="9">
    <source>
        <dbReference type="RuleBase" id="RU003733"/>
    </source>
</evidence>
<comment type="caution">
    <text evidence="13">The sequence shown here is derived from an EMBL/GenBank/DDBJ whole genome shotgun (WGS) entry which is preliminary data.</text>
</comment>
<evidence type="ECO:0000256" key="3">
    <source>
        <dbReference type="ARBA" id="ARBA00022679"/>
    </source>
</evidence>
<dbReference type="Pfam" id="PF02782">
    <property type="entry name" value="FGGY_C"/>
    <property type="match status" value="1"/>
</dbReference>
<dbReference type="NCBIfam" id="TIGR01312">
    <property type="entry name" value="XylB"/>
    <property type="match status" value="1"/>
</dbReference>
<dbReference type="Proteomes" id="UP000237797">
    <property type="component" value="Unassembled WGS sequence"/>
</dbReference>
<feature type="domain" description="Carbohydrate kinase FGGY N-terminal" evidence="11">
    <location>
        <begin position="4"/>
        <end position="247"/>
    </location>
</feature>
<dbReference type="EMBL" id="PVNE01000002">
    <property type="protein sequence ID" value="PRX42393.1"/>
    <property type="molecule type" value="Genomic_DNA"/>
</dbReference>
<keyword evidence="14" id="KW-1185">Reference proteome</keyword>
<dbReference type="InterPro" id="IPR018485">
    <property type="entry name" value="FGGY_C"/>
</dbReference>
<dbReference type="GO" id="GO:0042732">
    <property type="term" value="P:D-xylose metabolic process"/>
    <property type="evidence" value="ECO:0007669"/>
    <property type="project" value="UniProtKB-KW"/>
</dbReference>
<dbReference type="InterPro" id="IPR043129">
    <property type="entry name" value="ATPase_NBD"/>
</dbReference>
<dbReference type="InterPro" id="IPR000577">
    <property type="entry name" value="Carb_kinase_FGGY"/>
</dbReference>
<reference evidence="13 14" key="1">
    <citation type="submission" date="2018-03" db="EMBL/GenBank/DDBJ databases">
        <title>Genomic Encyclopedia of Archaeal and Bacterial Type Strains, Phase II (KMG-II): from individual species to whole genera.</title>
        <authorList>
            <person name="Goeker M."/>
        </authorList>
    </citation>
    <scope>NUCLEOTIDE SEQUENCE [LARGE SCALE GENOMIC DNA]</scope>
    <source>
        <strain evidence="13 14">DSM 44946</strain>
    </source>
</reference>
<evidence type="ECO:0000313" key="14">
    <source>
        <dbReference type="Proteomes" id="UP000237797"/>
    </source>
</evidence>
<dbReference type="AlphaFoldDB" id="A0A2T0LIX0"/>
<organism evidence="13 14">
    <name type="scientific">Planifilum fimeticola</name>
    <dbReference type="NCBI Taxonomy" id="201975"/>
    <lineage>
        <taxon>Bacteria</taxon>
        <taxon>Bacillati</taxon>
        <taxon>Bacillota</taxon>
        <taxon>Bacilli</taxon>
        <taxon>Bacillales</taxon>
        <taxon>Thermoactinomycetaceae</taxon>
        <taxon>Planifilum</taxon>
    </lineage>
</organism>
<gene>
    <name evidence="8 10" type="primary">xylB</name>
    <name evidence="13" type="ORF">CLV97_102182</name>
</gene>
<evidence type="ECO:0000256" key="6">
    <source>
        <dbReference type="ARBA" id="ARBA00022840"/>
    </source>
</evidence>
<dbReference type="GO" id="GO:0004856">
    <property type="term" value="F:D-xylulokinase activity"/>
    <property type="evidence" value="ECO:0007669"/>
    <property type="project" value="UniProtKB-UniRule"/>
</dbReference>
<dbReference type="InterPro" id="IPR018483">
    <property type="entry name" value="Carb_kinase_FGGY_CS"/>
</dbReference>
<accession>A0A2T0LIX0</accession>
<dbReference type="Gene3D" id="3.30.420.40">
    <property type="match status" value="2"/>
</dbReference>
<evidence type="ECO:0000256" key="10">
    <source>
        <dbReference type="RuleBase" id="RU364073"/>
    </source>
</evidence>
<feature type="binding site" evidence="8">
    <location>
        <begin position="81"/>
        <end position="82"/>
    </location>
    <ligand>
        <name>substrate</name>
    </ligand>
</feature>
<dbReference type="PIRSF" id="PIRSF000538">
    <property type="entry name" value="GlpK"/>
    <property type="match status" value="1"/>
</dbReference>
<keyword evidence="7 8" id="KW-0119">Carbohydrate metabolism</keyword>
<dbReference type="HAMAP" id="MF_02220">
    <property type="entry name" value="XylB"/>
    <property type="match status" value="1"/>
</dbReference>
<evidence type="ECO:0000256" key="7">
    <source>
        <dbReference type="ARBA" id="ARBA00023277"/>
    </source>
</evidence>
<feature type="site" description="Important for activity" evidence="8">
    <location>
        <position position="8"/>
    </location>
</feature>
<sequence length="515" mass="56695">MSFLLGIDIGTSGTKTCLFREDGTVISSALAEYPMYQPKPGWAEQHPEDWWQAVRDSVGRILAETGISGKEIRGIGLTGQMHGLVLLDREGKVLRPAIIWCDQRTEAQAKGMEERIGRERIIEYTANPPLPNFTAVKLMWVKEREPEVFERIHRVLLPKDYIRYKLTGEFATEVSDASGTLLLDVANRSWSGEMIRHLGIQRDWLPRLHESHEVTGTVHAQGSKETGLAAGTPVVGGGGDQAAGAVGNGIVRPGVVSAVIGTSGVVFAFSEQVKVDAGGRLHTFCHAVPGKWHVMGVTQAAGGSLQWFRNQFGDAERNVADLLNKDPYELFSEQAALVEPGSEGLIFLPYLMGERTPHLDPAAKGVFFGITSRHRKNHFVRAVMEGVAYSLADSLSILREMELKVSEVRVSGGGARSPLWRQIIADVFGHDVYSVRANEGPAFGAALLAGVGTGLFASVEEACEQTIRVAEKCRPLGENRAVYDRYYRLYRKLYQDLKEDFRLVHRLVADHHGAE</sequence>
<dbReference type="RefSeq" id="WP_106343907.1">
    <property type="nucleotide sequence ID" value="NZ_PVNE01000002.1"/>
</dbReference>
<evidence type="ECO:0000313" key="13">
    <source>
        <dbReference type="EMBL" id="PRX42393.1"/>
    </source>
</evidence>
<evidence type="ECO:0000256" key="1">
    <source>
        <dbReference type="ARBA" id="ARBA00009156"/>
    </source>
</evidence>
<dbReference type="GO" id="GO:0005524">
    <property type="term" value="F:ATP binding"/>
    <property type="evidence" value="ECO:0007669"/>
    <property type="project" value="UniProtKB-UniRule"/>
</dbReference>
<feature type="active site" description="Proton acceptor" evidence="8">
    <location>
        <position position="240"/>
    </location>
</feature>
<dbReference type="InterPro" id="IPR018484">
    <property type="entry name" value="FGGY_N"/>
</dbReference>
<evidence type="ECO:0000259" key="11">
    <source>
        <dbReference type="Pfam" id="PF00370"/>
    </source>
</evidence>
<evidence type="ECO:0000256" key="4">
    <source>
        <dbReference type="ARBA" id="ARBA00022741"/>
    </source>
</evidence>
<comment type="function">
    <text evidence="8">Catalyzes the phosphorylation of D-xylulose to D-xylulose 5-phosphate.</text>
</comment>
<keyword evidence="2 8" id="KW-0859">Xylose metabolism</keyword>
<evidence type="ECO:0000256" key="5">
    <source>
        <dbReference type="ARBA" id="ARBA00022777"/>
    </source>
</evidence>
<dbReference type="SUPFAM" id="SSF53067">
    <property type="entry name" value="Actin-like ATPase domain"/>
    <property type="match status" value="2"/>
</dbReference>
<keyword evidence="4 8" id="KW-0547">Nucleotide-binding</keyword>
<keyword evidence="5 8" id="KW-0418">Kinase</keyword>
<keyword evidence="6 8" id="KW-0067">ATP-binding</keyword>